<gene>
    <name evidence="2" type="ORF">AVEN_254670_1</name>
</gene>
<evidence type="ECO:0000313" key="3">
    <source>
        <dbReference type="Proteomes" id="UP000499080"/>
    </source>
</evidence>
<evidence type="ECO:0000256" key="1">
    <source>
        <dbReference type="SAM" id="MobiDB-lite"/>
    </source>
</evidence>
<reference evidence="2 3" key="1">
    <citation type="journal article" date="2019" name="Sci. Rep.">
        <title>Orb-weaving spider Araneus ventricosus genome elucidates the spidroin gene catalogue.</title>
        <authorList>
            <person name="Kono N."/>
            <person name="Nakamura H."/>
            <person name="Ohtoshi R."/>
            <person name="Moran D.A.P."/>
            <person name="Shinohara A."/>
            <person name="Yoshida Y."/>
            <person name="Fujiwara M."/>
            <person name="Mori M."/>
            <person name="Tomita M."/>
            <person name="Arakawa K."/>
        </authorList>
    </citation>
    <scope>NUCLEOTIDE SEQUENCE [LARGE SCALE GENOMIC DNA]</scope>
</reference>
<accession>A0A4Y2BG18</accession>
<proteinExistence type="predicted"/>
<feature type="compositionally biased region" description="Polar residues" evidence="1">
    <location>
        <begin position="12"/>
        <end position="21"/>
    </location>
</feature>
<comment type="caution">
    <text evidence="2">The sequence shown here is derived from an EMBL/GenBank/DDBJ whole genome shotgun (WGS) entry which is preliminary data.</text>
</comment>
<keyword evidence="3" id="KW-1185">Reference proteome</keyword>
<name>A0A4Y2BG18_ARAVE</name>
<protein>
    <submittedName>
        <fullName evidence="2">Uncharacterized protein</fullName>
    </submittedName>
</protein>
<dbReference type="AlphaFoldDB" id="A0A4Y2BG18"/>
<sequence length="158" mass="18252">MPYSYKEEPPFQSHTPTSSSEPGIEPALLELESKRNNHYTGRRLHTMRQVVHKKLIYVNFAGMVSETVCAEMLSRTAYTIPQPSLMIGVTSTHTETRSPTHIHSHQTLYNVTKHIYKYKANTIHSLITKSDERRGPRNFKFGRWLLFGSFENSFLSTH</sequence>
<dbReference type="EMBL" id="BGPR01159486">
    <property type="protein sequence ID" value="GBL90335.1"/>
    <property type="molecule type" value="Genomic_DNA"/>
</dbReference>
<feature type="region of interest" description="Disordered" evidence="1">
    <location>
        <begin position="1"/>
        <end position="23"/>
    </location>
</feature>
<organism evidence="2 3">
    <name type="scientific">Araneus ventricosus</name>
    <name type="common">Orbweaver spider</name>
    <name type="synonym">Epeira ventricosa</name>
    <dbReference type="NCBI Taxonomy" id="182803"/>
    <lineage>
        <taxon>Eukaryota</taxon>
        <taxon>Metazoa</taxon>
        <taxon>Ecdysozoa</taxon>
        <taxon>Arthropoda</taxon>
        <taxon>Chelicerata</taxon>
        <taxon>Arachnida</taxon>
        <taxon>Araneae</taxon>
        <taxon>Araneomorphae</taxon>
        <taxon>Entelegynae</taxon>
        <taxon>Araneoidea</taxon>
        <taxon>Araneidae</taxon>
        <taxon>Araneus</taxon>
    </lineage>
</organism>
<dbReference type="Proteomes" id="UP000499080">
    <property type="component" value="Unassembled WGS sequence"/>
</dbReference>
<evidence type="ECO:0000313" key="2">
    <source>
        <dbReference type="EMBL" id="GBL90335.1"/>
    </source>
</evidence>